<proteinExistence type="predicted"/>
<dbReference type="EMBL" id="JAEAOA010001330">
    <property type="protein sequence ID" value="KAK3590587.1"/>
    <property type="molecule type" value="Genomic_DNA"/>
</dbReference>
<comment type="caution">
    <text evidence="2">The sequence shown here is derived from an EMBL/GenBank/DDBJ whole genome shotgun (WGS) entry which is preliminary data.</text>
</comment>
<protein>
    <submittedName>
        <fullName evidence="2">Uncharacterized protein</fullName>
    </submittedName>
</protein>
<gene>
    <name evidence="2" type="ORF">CHS0354_021861</name>
</gene>
<reference evidence="2" key="1">
    <citation type="journal article" date="2021" name="Genome Biol. Evol.">
        <title>A High-Quality Reference Genome for a Parasitic Bivalve with Doubly Uniparental Inheritance (Bivalvia: Unionida).</title>
        <authorList>
            <person name="Smith C.H."/>
        </authorList>
    </citation>
    <scope>NUCLEOTIDE SEQUENCE</scope>
    <source>
        <strain evidence="2">CHS0354</strain>
    </source>
</reference>
<feature type="signal peptide" evidence="1">
    <location>
        <begin position="1"/>
        <end position="18"/>
    </location>
</feature>
<keyword evidence="1" id="KW-0732">Signal</keyword>
<accession>A0AAE0SEI8</accession>
<evidence type="ECO:0000313" key="3">
    <source>
        <dbReference type="Proteomes" id="UP001195483"/>
    </source>
</evidence>
<dbReference type="AlphaFoldDB" id="A0AAE0SEI8"/>
<dbReference type="Proteomes" id="UP001195483">
    <property type="component" value="Unassembled WGS sequence"/>
</dbReference>
<sequence>MQLLIFLSVCVSFLFNTGHDYCLDCQTSTPHHSSCAHPNPGFQRSCCQPQDRIASGMWNCENPLPQKNFKISHKKDFNSMQAKSCKKKNNALYFMKNLLLPTFLNFIVKNLQPMF</sequence>
<evidence type="ECO:0000313" key="2">
    <source>
        <dbReference type="EMBL" id="KAK3590587.1"/>
    </source>
</evidence>
<organism evidence="2 3">
    <name type="scientific">Potamilus streckersoni</name>
    <dbReference type="NCBI Taxonomy" id="2493646"/>
    <lineage>
        <taxon>Eukaryota</taxon>
        <taxon>Metazoa</taxon>
        <taxon>Spiralia</taxon>
        <taxon>Lophotrochozoa</taxon>
        <taxon>Mollusca</taxon>
        <taxon>Bivalvia</taxon>
        <taxon>Autobranchia</taxon>
        <taxon>Heteroconchia</taxon>
        <taxon>Palaeoheterodonta</taxon>
        <taxon>Unionida</taxon>
        <taxon>Unionoidea</taxon>
        <taxon>Unionidae</taxon>
        <taxon>Ambleminae</taxon>
        <taxon>Lampsilini</taxon>
        <taxon>Potamilus</taxon>
    </lineage>
</organism>
<evidence type="ECO:0000256" key="1">
    <source>
        <dbReference type="SAM" id="SignalP"/>
    </source>
</evidence>
<name>A0AAE0SEI8_9BIVA</name>
<reference evidence="2" key="3">
    <citation type="submission" date="2023-05" db="EMBL/GenBank/DDBJ databases">
        <authorList>
            <person name="Smith C.H."/>
        </authorList>
    </citation>
    <scope>NUCLEOTIDE SEQUENCE</scope>
    <source>
        <strain evidence="2">CHS0354</strain>
        <tissue evidence="2">Mantle</tissue>
    </source>
</reference>
<keyword evidence="3" id="KW-1185">Reference proteome</keyword>
<reference evidence="2" key="2">
    <citation type="journal article" date="2021" name="Genome Biol. Evol.">
        <title>Developing a high-quality reference genome for a parasitic bivalve with doubly uniparental inheritance (Bivalvia: Unionida).</title>
        <authorList>
            <person name="Smith C.H."/>
        </authorList>
    </citation>
    <scope>NUCLEOTIDE SEQUENCE</scope>
    <source>
        <strain evidence="2">CHS0354</strain>
        <tissue evidence="2">Mantle</tissue>
    </source>
</reference>
<feature type="chain" id="PRO_5041985720" evidence="1">
    <location>
        <begin position="19"/>
        <end position="115"/>
    </location>
</feature>